<evidence type="ECO:0000313" key="7">
    <source>
        <dbReference type="Proteomes" id="UP000293142"/>
    </source>
</evidence>
<name>A0A4Q9DT14_9BACL</name>
<protein>
    <submittedName>
        <fullName evidence="6">AraC family transcriptional regulator</fullName>
    </submittedName>
</protein>
<dbReference type="SUPFAM" id="SSF46689">
    <property type="entry name" value="Homeodomain-like"/>
    <property type="match status" value="2"/>
</dbReference>
<dbReference type="SMART" id="SM00342">
    <property type="entry name" value="HTH_ARAC"/>
    <property type="match status" value="1"/>
</dbReference>
<proteinExistence type="predicted"/>
<dbReference type="InterPro" id="IPR018060">
    <property type="entry name" value="HTH_AraC"/>
</dbReference>
<dbReference type="PROSITE" id="PS01124">
    <property type="entry name" value="HTH_ARAC_FAMILY_2"/>
    <property type="match status" value="1"/>
</dbReference>
<evidence type="ECO:0000313" key="6">
    <source>
        <dbReference type="EMBL" id="TBL79115.1"/>
    </source>
</evidence>
<dbReference type="RefSeq" id="WP_131013751.1">
    <property type="nucleotide sequence ID" value="NZ_SIRE01000008.1"/>
</dbReference>
<sequence>MLKTTNKGTLFWTNTGIVMLITCTPLILIGVILYYVGKNMIGAEVNKAHQLQLEQSIQQVDEYLTNLEKFVVRISLDPTYDESLTHLDFTENFQKTKDLYKSLSLMTESNSLISSVTLYLRDADKMISDDSGIRPIQTAADRLLFSSLLGKEQLIFWHYSLKQIHKPDSSYKAVVVKLPGGQLTGSYGAFLIYLDQTKLNGMVQKLVSGSGVAFLINEHGEELTTDQGTGESGQEQRFLKEALLNRVTGETLNENNFNFGWNDQTYSVSYGSISKLGGKWTIISATPTSQIVKPVTIISRLIIFISGVGVIIGLVLSWFASNQIYRPILRLRSLFEAGRNGKIEEKDDIAYIENQWKRHMEEREMLNDRIKQSIPALRESFLLQFLQGNLYSHTEKEITTRLLHLDWDVSGKQLAFLVAQMHGIEELGGPYSDRDSQLITFAASNILLELGSQNIKMIHVFNFQDLSVGALLVLDPNEEDNVLVLKKHGEAFISAVNNVLRMKTTVVVSHIADSIMGTPKILEQARKALRFRDVHTSNQLLDMSQYGMLQSRQMNYPMELERDIVHAVSIGLEEEAVRLVKQFLAVLQMTNGTEMMIHQGMMKLLGSIHDMIIRCGMSLDDMYDGAHLYEQFVQIHEPAEMLHWFEHKVIAPFVRALSITYDAHLREQIEQILSELSEHYLSNVSLEIYADRLNVSPSKLSKAFKQITGVNFIDYVVRLRLERCKELLVRSDMKINDIAETLNYHPSYLIRLFRKSEGMTPGQYREKHTQSL</sequence>
<dbReference type="EMBL" id="SIRE01000008">
    <property type="protein sequence ID" value="TBL79115.1"/>
    <property type="molecule type" value="Genomic_DNA"/>
</dbReference>
<evidence type="ECO:0000256" key="3">
    <source>
        <dbReference type="ARBA" id="ARBA00023163"/>
    </source>
</evidence>
<dbReference type="AlphaFoldDB" id="A0A4Q9DT14"/>
<dbReference type="PANTHER" id="PTHR43280:SF28">
    <property type="entry name" value="HTH-TYPE TRANSCRIPTIONAL ACTIVATOR RHAS"/>
    <property type="match status" value="1"/>
</dbReference>
<keyword evidence="7" id="KW-1185">Reference proteome</keyword>
<evidence type="ECO:0000259" key="5">
    <source>
        <dbReference type="PROSITE" id="PS01124"/>
    </source>
</evidence>
<comment type="caution">
    <text evidence="6">The sequence shown here is derived from an EMBL/GenBank/DDBJ whole genome shotgun (WGS) entry which is preliminary data.</text>
</comment>
<dbReference type="InterPro" id="IPR009057">
    <property type="entry name" value="Homeodomain-like_sf"/>
</dbReference>
<keyword evidence="2" id="KW-0238">DNA-binding</keyword>
<evidence type="ECO:0000256" key="1">
    <source>
        <dbReference type="ARBA" id="ARBA00023015"/>
    </source>
</evidence>
<keyword evidence="4" id="KW-0472">Membrane</keyword>
<dbReference type="Proteomes" id="UP000293142">
    <property type="component" value="Unassembled WGS sequence"/>
</dbReference>
<evidence type="ECO:0000256" key="4">
    <source>
        <dbReference type="SAM" id="Phobius"/>
    </source>
</evidence>
<dbReference type="GO" id="GO:0003700">
    <property type="term" value="F:DNA-binding transcription factor activity"/>
    <property type="evidence" value="ECO:0007669"/>
    <property type="project" value="InterPro"/>
</dbReference>
<keyword evidence="4" id="KW-1133">Transmembrane helix</keyword>
<dbReference type="Pfam" id="PF12833">
    <property type="entry name" value="HTH_18"/>
    <property type="match status" value="1"/>
</dbReference>
<organism evidence="6 7">
    <name type="scientific">Paenibacillus thalictri</name>
    <dbReference type="NCBI Taxonomy" id="2527873"/>
    <lineage>
        <taxon>Bacteria</taxon>
        <taxon>Bacillati</taxon>
        <taxon>Bacillota</taxon>
        <taxon>Bacilli</taxon>
        <taxon>Bacillales</taxon>
        <taxon>Paenibacillaceae</taxon>
        <taxon>Paenibacillus</taxon>
    </lineage>
</organism>
<dbReference type="Gene3D" id="1.10.10.60">
    <property type="entry name" value="Homeodomain-like"/>
    <property type="match status" value="2"/>
</dbReference>
<feature type="domain" description="HTH araC/xylS-type" evidence="5">
    <location>
        <begin position="670"/>
        <end position="767"/>
    </location>
</feature>
<evidence type="ECO:0000256" key="2">
    <source>
        <dbReference type="ARBA" id="ARBA00023125"/>
    </source>
</evidence>
<reference evidence="6 7" key="1">
    <citation type="submission" date="2019-02" db="EMBL/GenBank/DDBJ databases">
        <title>Paenibacillus sp. nov., isolated from surface-sterilized tissue of Thalictrum simplex L.</title>
        <authorList>
            <person name="Tuo L."/>
        </authorList>
    </citation>
    <scope>NUCLEOTIDE SEQUENCE [LARGE SCALE GENOMIC DNA]</scope>
    <source>
        <strain evidence="6 7">N2SHLJ1</strain>
    </source>
</reference>
<dbReference type="OrthoDB" id="1975037at2"/>
<keyword evidence="3" id="KW-0804">Transcription</keyword>
<keyword evidence="4" id="KW-0812">Transmembrane</keyword>
<accession>A0A4Q9DT14</accession>
<feature type="transmembrane region" description="Helical" evidence="4">
    <location>
        <begin position="12"/>
        <end position="37"/>
    </location>
</feature>
<dbReference type="GO" id="GO:0043565">
    <property type="term" value="F:sequence-specific DNA binding"/>
    <property type="evidence" value="ECO:0007669"/>
    <property type="project" value="InterPro"/>
</dbReference>
<feature type="transmembrane region" description="Helical" evidence="4">
    <location>
        <begin position="301"/>
        <end position="320"/>
    </location>
</feature>
<gene>
    <name evidence="6" type="ORF">EYB31_12920</name>
</gene>
<keyword evidence="1" id="KW-0805">Transcription regulation</keyword>
<dbReference type="PANTHER" id="PTHR43280">
    <property type="entry name" value="ARAC-FAMILY TRANSCRIPTIONAL REGULATOR"/>
    <property type="match status" value="1"/>
</dbReference>